<dbReference type="EMBL" id="OMOF01000013">
    <property type="protein sequence ID" value="SPF31888.1"/>
    <property type="molecule type" value="Genomic_DNA"/>
</dbReference>
<dbReference type="AlphaFoldDB" id="A0A2U3JX25"/>
<organism evidence="1 2">
    <name type="scientific">Candidatus Desulfosporosinus infrequens</name>
    <dbReference type="NCBI Taxonomy" id="2043169"/>
    <lineage>
        <taxon>Bacteria</taxon>
        <taxon>Bacillati</taxon>
        <taxon>Bacillota</taxon>
        <taxon>Clostridia</taxon>
        <taxon>Eubacteriales</taxon>
        <taxon>Desulfitobacteriaceae</taxon>
        <taxon>Desulfosporosinus</taxon>
    </lineage>
</organism>
<reference evidence="2" key="1">
    <citation type="submission" date="2018-02" db="EMBL/GenBank/DDBJ databases">
        <authorList>
            <person name="Hausmann B."/>
        </authorList>
    </citation>
    <scope>NUCLEOTIDE SEQUENCE [LARGE SCALE GENOMIC DNA]</scope>
    <source>
        <strain evidence="2">Peat soil MAG SbF1</strain>
    </source>
</reference>
<protein>
    <submittedName>
        <fullName evidence="1">Uncharacterized protein</fullName>
    </submittedName>
</protein>
<evidence type="ECO:0000313" key="1">
    <source>
        <dbReference type="EMBL" id="SPF31888.1"/>
    </source>
</evidence>
<accession>A0A2U3JX25</accession>
<name>A0A2U3JX25_9FIRM</name>
<sequence>MRYLCISVTKNVQVSDALGIQGANLITKKNPLARRGSEGG</sequence>
<proteinExistence type="predicted"/>
<gene>
    <name evidence="1" type="ORF">SBF1_110014</name>
</gene>
<evidence type="ECO:0000313" key="2">
    <source>
        <dbReference type="Proteomes" id="UP000238916"/>
    </source>
</evidence>
<dbReference type="Proteomes" id="UP000238916">
    <property type="component" value="Unassembled WGS sequence"/>
</dbReference>